<evidence type="ECO:0000256" key="19">
    <source>
        <dbReference type="PIRSR" id="PIRSR017689-50"/>
    </source>
</evidence>
<dbReference type="UniPathway" id="UPA00906">
    <property type="reaction ID" value="UER00898"/>
</dbReference>
<feature type="binding site" evidence="18">
    <location>
        <position position="505"/>
    </location>
    <ligand>
        <name>tRNA</name>
        <dbReference type="ChEBI" id="CHEBI:17843"/>
    </ligand>
</feature>
<feature type="binding site" evidence="18">
    <location>
        <position position="98"/>
    </location>
    <ligand>
        <name>substrate</name>
    </ligand>
</feature>
<comment type="catalytic activity">
    <reaction evidence="16 17">
        <text>O-phospho-L-seryl-tRNA(Sec) + selenophosphate + H2O = L-selenocysteinyl-tRNA(Sec) + 2 phosphate</text>
        <dbReference type="Rhea" id="RHEA:25041"/>
        <dbReference type="Rhea" id="RHEA-COMP:9743"/>
        <dbReference type="Rhea" id="RHEA-COMP:9947"/>
        <dbReference type="ChEBI" id="CHEBI:15377"/>
        <dbReference type="ChEBI" id="CHEBI:16144"/>
        <dbReference type="ChEBI" id="CHEBI:43474"/>
        <dbReference type="ChEBI" id="CHEBI:78551"/>
        <dbReference type="ChEBI" id="CHEBI:78573"/>
        <dbReference type="EC" id="2.9.1.2"/>
    </reaction>
</comment>
<dbReference type="PANTHER" id="PTHR12944:SF2">
    <property type="entry name" value="O-PHOSPHOSERYL-TRNA(SEC) SELENIUM TRANSFERASE"/>
    <property type="match status" value="1"/>
</dbReference>
<dbReference type="AlphaFoldDB" id="F0YCD2"/>
<dbReference type="PIRSF" id="PIRSF017689">
    <property type="entry name" value="SepSecS"/>
    <property type="match status" value="1"/>
</dbReference>
<evidence type="ECO:0000256" key="5">
    <source>
        <dbReference type="ARBA" id="ARBA00012464"/>
    </source>
</evidence>
<dbReference type="NCBIfam" id="TIGR03531">
    <property type="entry name" value="selenium_SpcS"/>
    <property type="match status" value="1"/>
</dbReference>
<comment type="similarity">
    <text evidence="4 17">Belongs to the SepSecS family.</text>
</comment>
<feature type="binding site" evidence="18">
    <location>
        <position position="75"/>
    </location>
    <ligand>
        <name>pyridoxal 5'-phosphate</name>
        <dbReference type="ChEBI" id="CHEBI:597326"/>
    </ligand>
</feature>
<keyword evidence="21" id="KW-1185">Reference proteome</keyword>
<evidence type="ECO:0000256" key="1">
    <source>
        <dbReference type="ARBA" id="ARBA00001933"/>
    </source>
</evidence>
<dbReference type="InterPro" id="IPR008829">
    <property type="entry name" value="SepSecS/SepCysS"/>
</dbReference>
<evidence type="ECO:0000256" key="15">
    <source>
        <dbReference type="ARBA" id="ARBA00032693"/>
    </source>
</evidence>
<evidence type="ECO:0000256" key="9">
    <source>
        <dbReference type="ARBA" id="ARBA00022884"/>
    </source>
</evidence>
<evidence type="ECO:0000313" key="21">
    <source>
        <dbReference type="Proteomes" id="UP000002729"/>
    </source>
</evidence>
<feature type="binding site" evidence="18">
    <location>
        <position position="440"/>
    </location>
    <ligand>
        <name>tRNA</name>
        <dbReference type="ChEBI" id="CHEBI:17843"/>
    </ligand>
</feature>
<dbReference type="eggNOG" id="KOG3843">
    <property type="taxonomic scope" value="Eukaryota"/>
</dbReference>
<dbReference type="GO" id="GO:0005737">
    <property type="term" value="C:cytoplasm"/>
    <property type="evidence" value="ECO:0007669"/>
    <property type="project" value="UniProtKB-SubCell"/>
</dbReference>
<comment type="subcellular location">
    <subcellularLocation>
        <location evidence="17">Cytoplasm</location>
    </subcellularLocation>
</comment>
<name>F0YCD2_AURAN</name>
<feature type="site" description="May act as a substrate filter by repelling compounds with a negatively charged alpha-carboxylate" evidence="19">
    <location>
        <position position="74"/>
    </location>
</feature>
<dbReference type="InParanoid" id="F0YCD2"/>
<dbReference type="GO" id="GO:0098621">
    <property type="term" value="F:O-phosphoseryl-tRNA(Sec) selenium transferase activity"/>
    <property type="evidence" value="ECO:0007669"/>
    <property type="project" value="UniProtKB-EC"/>
</dbReference>
<dbReference type="RefSeq" id="XP_009037909.1">
    <property type="nucleotide sequence ID" value="XM_009039661.1"/>
</dbReference>
<accession>F0YCD2</accession>
<keyword evidence="12 17" id="KW-0711">Selenium</keyword>
<dbReference type="GO" id="GO:0000049">
    <property type="term" value="F:tRNA binding"/>
    <property type="evidence" value="ECO:0007669"/>
    <property type="project" value="UniProtKB-UniRule"/>
</dbReference>
<sequence length="524" mass="55269">MEKEFYAAAAQLVDAHIVAQAQQVASSNAAPARRLVESKKLPEAGWREEDIEALLRNCAAMDSNNFGNNVGVGEREARVISPLVRRRHFGLAHGVGRSGDIAAVQPKAAGSSLLAKLSNHLALDALREAGNTEFTAALVLPCATGLSLALCLLSVRNRPGNASKKKVLWCRIDQKSCFKGILLAGLEPVVVSPTRDRGVGGLGDELLTDLPALEARLDALGDDVLAVVTTTSCFAPRAPGQETSDSSSLQHERAPDDVAAVARLCAAREVAHVVNNAYGVQCARSSATLSRACRVGRVDLVVQSTDKNFLVPVGGAVVASPDAALVAEVGRGYPGRASATPSQDLLVTLLGLGRRGWRDLLDGREALLDAFGAKLRALAAKHGERVLETPHNRISFGVTLERLAAAAAELQRAEGADDAAAARRLANDKVTKFGSMLFTRCVSGTRVVAPGKTQVIGPETFRGFGASADDYPVPYFTVAVALGVAPEELDDFLGRLDKTFLHFHKQIGKGMQTARQDAAAPTCA</sequence>
<comment type="pathway">
    <text evidence="3 17">Aminoacyl-tRNA biosynthesis; selenocysteinyl-tRNA(Sec) biosynthesis; selenocysteinyl-tRNA(Sec) from L-seryl-tRNA(Sec) (archaeal/eukaryal route): step 2/2.</text>
</comment>
<feature type="binding site" evidence="18">
    <location>
        <position position="294"/>
    </location>
    <ligand>
        <name>tRNA</name>
        <dbReference type="ChEBI" id="CHEBI:17843"/>
    </ligand>
</feature>
<evidence type="ECO:0000256" key="13">
    <source>
        <dbReference type="ARBA" id="ARBA00030669"/>
    </source>
</evidence>
<feature type="binding site" evidence="18">
    <location>
        <position position="97"/>
    </location>
    <ligand>
        <name>substrate</name>
    </ligand>
</feature>
<keyword evidence="8 17" id="KW-0808">Transferase</keyword>
<dbReference type="InterPro" id="IPR019872">
    <property type="entry name" value="Sec-tRNA_Se_transferase"/>
</dbReference>
<evidence type="ECO:0000313" key="20">
    <source>
        <dbReference type="EMBL" id="EGB07276.1"/>
    </source>
</evidence>
<comment type="function">
    <text evidence="2 17">Converts O-phosphoseryl-tRNA(Sec) to selenocysteinyl-tRNA(Sec) required for selenoprotein biosynthesis.</text>
</comment>
<evidence type="ECO:0000256" key="11">
    <source>
        <dbReference type="ARBA" id="ARBA00022917"/>
    </source>
</evidence>
<dbReference type="GO" id="GO:0001717">
    <property type="term" value="P:conversion of seryl-tRNAsec to selenocys-tRNAsec"/>
    <property type="evidence" value="ECO:0007669"/>
    <property type="project" value="UniProtKB-UniRule"/>
</dbReference>
<keyword evidence="11 17" id="KW-0648">Protein biosynthesis</keyword>
<feature type="modified residue" description="N6-(pyridoxal phosphate)lysine" evidence="19">
    <location>
        <position position="307"/>
    </location>
</feature>
<evidence type="ECO:0000256" key="16">
    <source>
        <dbReference type="ARBA" id="ARBA00048808"/>
    </source>
</evidence>
<comment type="cofactor">
    <cofactor evidence="1 17 19">
        <name>pyridoxal 5'-phosphate</name>
        <dbReference type="ChEBI" id="CHEBI:597326"/>
    </cofactor>
</comment>
<evidence type="ECO:0000256" key="2">
    <source>
        <dbReference type="ARBA" id="ARBA00002552"/>
    </source>
</evidence>
<evidence type="ECO:0000256" key="12">
    <source>
        <dbReference type="ARBA" id="ARBA00023266"/>
    </source>
</evidence>
<dbReference type="OMA" id="APRVPDX"/>
<dbReference type="EC" id="2.9.1.2" evidence="5 17"/>
<protein>
    <recommendedName>
        <fullName evidence="6 17">O-phosphoseryl-tRNA(Sec) selenium transferase</fullName>
        <ecNumber evidence="5 17">2.9.1.2</ecNumber>
    </recommendedName>
    <alternativeName>
        <fullName evidence="13 17">Selenocysteine synthase</fullName>
    </alternativeName>
    <alternativeName>
        <fullName evidence="14 17">Selenocysteinyl-tRNA(Sec) synthase</fullName>
    </alternativeName>
    <alternativeName>
        <fullName evidence="15 17">Sep-tRNA:Sec-tRNA synthase</fullName>
    </alternativeName>
</protein>
<dbReference type="FunCoup" id="F0YCD2">
    <property type="interactions" value="71"/>
</dbReference>
<evidence type="ECO:0000256" key="3">
    <source>
        <dbReference type="ARBA" id="ARBA00004822"/>
    </source>
</evidence>
<dbReference type="Proteomes" id="UP000002729">
    <property type="component" value="Unassembled WGS sequence"/>
</dbReference>
<dbReference type="PANTHER" id="PTHR12944">
    <property type="entry name" value="SOLUBLE LIVER ANTIGEN/LIVER PANCREAS ANTIGEN"/>
    <property type="match status" value="1"/>
</dbReference>
<dbReference type="GO" id="GO:0001514">
    <property type="term" value="P:selenocysteine incorporation"/>
    <property type="evidence" value="ECO:0007669"/>
    <property type="project" value="TreeGrafter"/>
</dbReference>
<keyword evidence="7 17" id="KW-0820">tRNA-binding</keyword>
<gene>
    <name evidence="20" type="ORF">AURANDRAFT_53975</name>
</gene>
<keyword evidence="10 17" id="KW-0663">Pyridoxal phosphate</keyword>
<dbReference type="KEGG" id="aaf:AURANDRAFT_53975"/>
<evidence type="ECO:0000256" key="4">
    <source>
        <dbReference type="ARBA" id="ARBA00007037"/>
    </source>
</evidence>
<evidence type="ECO:0000256" key="14">
    <source>
        <dbReference type="ARBA" id="ARBA00032048"/>
    </source>
</evidence>
<evidence type="ECO:0000256" key="10">
    <source>
        <dbReference type="ARBA" id="ARBA00022898"/>
    </source>
</evidence>
<dbReference type="OrthoDB" id="10263545at2759"/>
<organism evidence="21">
    <name type="scientific">Aureococcus anophagefferens</name>
    <name type="common">Harmful bloom alga</name>
    <dbReference type="NCBI Taxonomy" id="44056"/>
    <lineage>
        <taxon>Eukaryota</taxon>
        <taxon>Sar</taxon>
        <taxon>Stramenopiles</taxon>
        <taxon>Ochrophyta</taxon>
        <taxon>Pelagophyceae</taxon>
        <taxon>Pelagomonadales</taxon>
        <taxon>Pelagomonadaceae</taxon>
        <taxon>Aureococcus</taxon>
    </lineage>
</organism>
<keyword evidence="17" id="KW-0963">Cytoplasm</keyword>
<evidence type="ECO:0000256" key="18">
    <source>
        <dbReference type="PIRSR" id="PIRSR017689-1"/>
    </source>
</evidence>
<dbReference type="Pfam" id="PF05889">
    <property type="entry name" value="SepSecS"/>
    <property type="match status" value="1"/>
</dbReference>
<dbReference type="EMBL" id="GL833131">
    <property type="protein sequence ID" value="EGB07276.1"/>
    <property type="molecule type" value="Genomic_DNA"/>
</dbReference>
<evidence type="ECO:0000256" key="6">
    <source>
        <dbReference type="ARBA" id="ARBA00021963"/>
    </source>
</evidence>
<dbReference type="InterPro" id="IPR015424">
    <property type="entry name" value="PyrdxlP-dep_Trfase"/>
</dbReference>
<evidence type="ECO:0000256" key="17">
    <source>
        <dbReference type="PIRNR" id="PIRNR017689"/>
    </source>
</evidence>
<keyword evidence="9 17" id="KW-0694">RNA-binding</keyword>
<reference evidence="20 21" key="1">
    <citation type="journal article" date="2011" name="Proc. Natl. Acad. Sci. U.S.A.">
        <title>Niche of harmful alga Aureococcus anophagefferens revealed through ecogenomics.</title>
        <authorList>
            <person name="Gobler C.J."/>
            <person name="Berry D.L."/>
            <person name="Dyhrman S.T."/>
            <person name="Wilhelm S.W."/>
            <person name="Salamov A."/>
            <person name="Lobanov A.V."/>
            <person name="Zhang Y."/>
            <person name="Collier J.L."/>
            <person name="Wurch L.L."/>
            <person name="Kustka A.B."/>
            <person name="Dill B.D."/>
            <person name="Shah M."/>
            <person name="VerBerkmoes N.C."/>
            <person name="Kuo A."/>
            <person name="Terry A."/>
            <person name="Pangilinan J."/>
            <person name="Lindquist E.A."/>
            <person name="Lucas S."/>
            <person name="Paulsen I.T."/>
            <person name="Hattenrath-Lehmann T.K."/>
            <person name="Talmage S.C."/>
            <person name="Walker E.A."/>
            <person name="Koch F."/>
            <person name="Burson A.M."/>
            <person name="Marcoval M.A."/>
            <person name="Tang Y.Z."/>
            <person name="Lecleir G.R."/>
            <person name="Coyne K.J."/>
            <person name="Berg G.M."/>
            <person name="Bertrand E.M."/>
            <person name="Saito M.A."/>
            <person name="Gladyshev V.N."/>
            <person name="Grigoriev I.V."/>
        </authorList>
    </citation>
    <scope>NUCLEOTIDE SEQUENCE [LARGE SCALE GENOMIC DNA]</scope>
    <source>
        <strain evidence="21">CCMP 1984</strain>
    </source>
</reference>
<dbReference type="GeneID" id="20222349"/>
<evidence type="ECO:0000256" key="8">
    <source>
        <dbReference type="ARBA" id="ARBA00022679"/>
    </source>
</evidence>
<dbReference type="InterPro" id="IPR015421">
    <property type="entry name" value="PyrdxlP-dep_Trfase_major"/>
</dbReference>
<feature type="binding site" evidence="18">
    <location>
        <position position="336"/>
    </location>
    <ligand>
        <name>substrate</name>
    </ligand>
</feature>
<feature type="binding site" evidence="18">
    <location>
        <position position="105"/>
    </location>
    <ligand>
        <name>substrate</name>
    </ligand>
</feature>
<dbReference type="Gene3D" id="3.40.640.10">
    <property type="entry name" value="Type I PLP-dependent aspartate aminotransferase-like (Major domain)"/>
    <property type="match status" value="1"/>
</dbReference>
<evidence type="ECO:0000256" key="7">
    <source>
        <dbReference type="ARBA" id="ARBA00022555"/>
    </source>
</evidence>
<dbReference type="SUPFAM" id="SSF53383">
    <property type="entry name" value="PLP-dependent transferases"/>
    <property type="match status" value="1"/>
</dbReference>
<proteinExistence type="inferred from homology"/>